<dbReference type="STRING" id="6290.A0A0N4WXP1"/>
<proteinExistence type="predicted"/>
<dbReference type="InterPro" id="IPR001828">
    <property type="entry name" value="ANF_lig-bd_rcpt"/>
</dbReference>
<dbReference type="SUPFAM" id="SSF53822">
    <property type="entry name" value="Periplasmic binding protein-like I"/>
    <property type="match status" value="1"/>
</dbReference>
<accession>A0A0N4WXP1</accession>
<keyword evidence="4" id="KW-0472">Membrane</keyword>
<protein>
    <submittedName>
        <fullName evidence="8">ANF_receptor domain-containing protein</fullName>
    </submittedName>
</protein>
<gene>
    <name evidence="6" type="ORF">HPLM_LOCUS16587</name>
</gene>
<dbReference type="EMBL" id="UZAF01019491">
    <property type="protein sequence ID" value="VDO60717.1"/>
    <property type="molecule type" value="Genomic_DNA"/>
</dbReference>
<evidence type="ECO:0000313" key="7">
    <source>
        <dbReference type="Proteomes" id="UP000268014"/>
    </source>
</evidence>
<feature type="domain" description="Receptor ligand binding region" evidence="5">
    <location>
        <begin position="7"/>
        <end position="65"/>
    </location>
</feature>
<name>A0A0N4WXP1_HAEPC</name>
<dbReference type="GO" id="GO:0016020">
    <property type="term" value="C:membrane"/>
    <property type="evidence" value="ECO:0007669"/>
    <property type="project" value="UniProtKB-SubCell"/>
</dbReference>
<evidence type="ECO:0000256" key="4">
    <source>
        <dbReference type="ARBA" id="ARBA00023136"/>
    </source>
</evidence>
<reference evidence="6 7" key="2">
    <citation type="submission" date="2018-11" db="EMBL/GenBank/DDBJ databases">
        <authorList>
            <consortium name="Pathogen Informatics"/>
        </authorList>
    </citation>
    <scope>NUCLEOTIDE SEQUENCE [LARGE SCALE GENOMIC DNA]</scope>
    <source>
        <strain evidence="6 7">MHpl1</strain>
    </source>
</reference>
<keyword evidence="7" id="KW-1185">Reference proteome</keyword>
<evidence type="ECO:0000256" key="2">
    <source>
        <dbReference type="ARBA" id="ARBA00022692"/>
    </source>
</evidence>
<reference evidence="8" key="1">
    <citation type="submission" date="2017-02" db="UniProtKB">
        <authorList>
            <consortium name="WormBaseParasite"/>
        </authorList>
    </citation>
    <scope>IDENTIFICATION</scope>
</reference>
<keyword evidence="2" id="KW-0812">Transmembrane</keyword>
<keyword evidence="3" id="KW-1133">Transmembrane helix</keyword>
<sequence length="66" mass="7057">MAFSQSGGAIGLALDRMHAEGITNGFDFRFIVNYTECSSEKAVGVALEYMVKQNVDLVIGPPCPSC</sequence>
<evidence type="ECO:0000256" key="1">
    <source>
        <dbReference type="ARBA" id="ARBA00004370"/>
    </source>
</evidence>
<dbReference type="AlphaFoldDB" id="A0A0N4WXP1"/>
<evidence type="ECO:0000313" key="8">
    <source>
        <dbReference type="WBParaSite" id="HPLM_0001659501-mRNA-1"/>
    </source>
</evidence>
<evidence type="ECO:0000256" key="3">
    <source>
        <dbReference type="ARBA" id="ARBA00022989"/>
    </source>
</evidence>
<dbReference type="WBParaSite" id="HPLM_0001659501-mRNA-1">
    <property type="protein sequence ID" value="HPLM_0001659501-mRNA-1"/>
    <property type="gene ID" value="HPLM_0001659501"/>
</dbReference>
<organism evidence="8">
    <name type="scientific">Haemonchus placei</name>
    <name type="common">Barber's pole worm</name>
    <dbReference type="NCBI Taxonomy" id="6290"/>
    <lineage>
        <taxon>Eukaryota</taxon>
        <taxon>Metazoa</taxon>
        <taxon>Ecdysozoa</taxon>
        <taxon>Nematoda</taxon>
        <taxon>Chromadorea</taxon>
        <taxon>Rhabditida</taxon>
        <taxon>Rhabditina</taxon>
        <taxon>Rhabditomorpha</taxon>
        <taxon>Strongyloidea</taxon>
        <taxon>Trichostrongylidae</taxon>
        <taxon>Haemonchus</taxon>
    </lineage>
</organism>
<evidence type="ECO:0000259" key="5">
    <source>
        <dbReference type="Pfam" id="PF01094"/>
    </source>
</evidence>
<dbReference type="Proteomes" id="UP000268014">
    <property type="component" value="Unassembled WGS sequence"/>
</dbReference>
<dbReference type="OrthoDB" id="5851395at2759"/>
<comment type="subcellular location">
    <subcellularLocation>
        <location evidence="1">Membrane</location>
    </subcellularLocation>
</comment>
<dbReference type="InterPro" id="IPR028082">
    <property type="entry name" value="Peripla_BP_I"/>
</dbReference>
<evidence type="ECO:0000313" key="6">
    <source>
        <dbReference type="EMBL" id="VDO60717.1"/>
    </source>
</evidence>
<dbReference type="Pfam" id="PF01094">
    <property type="entry name" value="ANF_receptor"/>
    <property type="match status" value="1"/>
</dbReference>
<dbReference type="Gene3D" id="3.40.50.2300">
    <property type="match status" value="1"/>
</dbReference>